<evidence type="ECO:0000313" key="2">
    <source>
        <dbReference type="Proteomes" id="UP000299102"/>
    </source>
</evidence>
<protein>
    <submittedName>
        <fullName evidence="1">Uncharacterized protein</fullName>
    </submittedName>
</protein>
<accession>A0A4C1Y9T5</accession>
<gene>
    <name evidence="1" type="ORF">EVAR_4660_1</name>
</gene>
<sequence>MGGGLLGLMTLEEHVSSEGSSGRLLKRFAVVVFRRQAIKPRPPFLRDLTARLRCVKVISYLYRSWLLGLPSRLVNRRLRLGVCCSLAPPRGHV</sequence>
<keyword evidence="2" id="KW-1185">Reference proteome</keyword>
<name>A0A4C1Y9T5_EUMVA</name>
<dbReference type="EMBL" id="BGZK01001156">
    <property type="protein sequence ID" value="GBP72776.1"/>
    <property type="molecule type" value="Genomic_DNA"/>
</dbReference>
<organism evidence="1 2">
    <name type="scientific">Eumeta variegata</name>
    <name type="common">Bagworm moth</name>
    <name type="synonym">Eumeta japonica</name>
    <dbReference type="NCBI Taxonomy" id="151549"/>
    <lineage>
        <taxon>Eukaryota</taxon>
        <taxon>Metazoa</taxon>
        <taxon>Ecdysozoa</taxon>
        <taxon>Arthropoda</taxon>
        <taxon>Hexapoda</taxon>
        <taxon>Insecta</taxon>
        <taxon>Pterygota</taxon>
        <taxon>Neoptera</taxon>
        <taxon>Endopterygota</taxon>
        <taxon>Lepidoptera</taxon>
        <taxon>Glossata</taxon>
        <taxon>Ditrysia</taxon>
        <taxon>Tineoidea</taxon>
        <taxon>Psychidae</taxon>
        <taxon>Oiketicinae</taxon>
        <taxon>Eumeta</taxon>
    </lineage>
</organism>
<dbReference type="Proteomes" id="UP000299102">
    <property type="component" value="Unassembled WGS sequence"/>
</dbReference>
<proteinExistence type="predicted"/>
<comment type="caution">
    <text evidence="1">The sequence shown here is derived from an EMBL/GenBank/DDBJ whole genome shotgun (WGS) entry which is preliminary data.</text>
</comment>
<reference evidence="1 2" key="1">
    <citation type="journal article" date="2019" name="Commun. Biol.">
        <title>The bagworm genome reveals a unique fibroin gene that provides high tensile strength.</title>
        <authorList>
            <person name="Kono N."/>
            <person name="Nakamura H."/>
            <person name="Ohtoshi R."/>
            <person name="Tomita M."/>
            <person name="Numata K."/>
            <person name="Arakawa K."/>
        </authorList>
    </citation>
    <scope>NUCLEOTIDE SEQUENCE [LARGE SCALE GENOMIC DNA]</scope>
</reference>
<evidence type="ECO:0000313" key="1">
    <source>
        <dbReference type="EMBL" id="GBP72776.1"/>
    </source>
</evidence>
<dbReference type="AlphaFoldDB" id="A0A4C1Y9T5"/>